<dbReference type="InterPro" id="IPR029060">
    <property type="entry name" value="PIN-like_dom_sf"/>
</dbReference>
<dbReference type="InterPro" id="IPR022907">
    <property type="entry name" value="VapC_family"/>
</dbReference>
<dbReference type="CDD" id="cd09871">
    <property type="entry name" value="PIN_MtVapC28-VapC30-like"/>
    <property type="match status" value="1"/>
</dbReference>
<dbReference type="Pfam" id="PF01850">
    <property type="entry name" value="PIN"/>
    <property type="match status" value="1"/>
</dbReference>
<comment type="function">
    <text evidence="5">Toxic component of a toxin-antitoxin (TA) system. An RNase.</text>
</comment>
<dbReference type="GO" id="GO:0004540">
    <property type="term" value="F:RNA nuclease activity"/>
    <property type="evidence" value="ECO:0007669"/>
    <property type="project" value="InterPro"/>
</dbReference>
<keyword evidence="8" id="KW-1185">Reference proteome</keyword>
<keyword evidence="4 5" id="KW-0378">Hydrolase</keyword>
<dbReference type="Proteomes" id="UP000182840">
    <property type="component" value="Chromosome"/>
</dbReference>
<keyword evidence="5" id="KW-0460">Magnesium</keyword>
<evidence type="ECO:0000256" key="5">
    <source>
        <dbReference type="HAMAP-Rule" id="MF_00265"/>
    </source>
</evidence>
<evidence type="ECO:0000256" key="2">
    <source>
        <dbReference type="ARBA" id="ARBA00022722"/>
    </source>
</evidence>
<evidence type="ECO:0000256" key="4">
    <source>
        <dbReference type="ARBA" id="ARBA00022801"/>
    </source>
</evidence>
<keyword evidence="2 5" id="KW-0540">Nuclease</keyword>
<protein>
    <recommendedName>
        <fullName evidence="5">Ribonuclease VapC</fullName>
        <shortName evidence="5">RNase VapC</shortName>
        <ecNumber evidence="5">3.1.-.-</ecNumber>
    </recommendedName>
    <alternativeName>
        <fullName evidence="5">Toxin VapC</fullName>
    </alternativeName>
</protein>
<evidence type="ECO:0000313" key="7">
    <source>
        <dbReference type="EMBL" id="APH70501.1"/>
    </source>
</evidence>
<gene>
    <name evidence="5" type="primary">vapC</name>
    <name evidence="7" type="ORF">BSQ44_03205</name>
</gene>
<proteinExistence type="inferred from homology"/>
<dbReference type="InterPro" id="IPR002716">
    <property type="entry name" value="PIN_dom"/>
</dbReference>
<dbReference type="RefSeq" id="WP_072601913.1">
    <property type="nucleotide sequence ID" value="NZ_CP018171.1"/>
</dbReference>
<dbReference type="HAMAP" id="MF_00265">
    <property type="entry name" value="VapC_Nob1"/>
    <property type="match status" value="1"/>
</dbReference>
<evidence type="ECO:0000256" key="3">
    <source>
        <dbReference type="ARBA" id="ARBA00022723"/>
    </source>
</evidence>
<dbReference type="GO" id="GO:0000287">
    <property type="term" value="F:magnesium ion binding"/>
    <property type="evidence" value="ECO:0007669"/>
    <property type="project" value="UniProtKB-UniRule"/>
</dbReference>
<dbReference type="EC" id="3.1.-.-" evidence="5"/>
<evidence type="ECO:0000256" key="1">
    <source>
        <dbReference type="ARBA" id="ARBA00022649"/>
    </source>
</evidence>
<dbReference type="AlphaFoldDB" id="A0A1L3SMB0"/>
<comment type="cofactor">
    <cofactor evidence="5">
        <name>Mg(2+)</name>
        <dbReference type="ChEBI" id="CHEBI:18420"/>
    </cofactor>
</comment>
<evidence type="ECO:0000313" key="8">
    <source>
        <dbReference type="Proteomes" id="UP000182840"/>
    </source>
</evidence>
<dbReference type="GO" id="GO:0016787">
    <property type="term" value="F:hydrolase activity"/>
    <property type="evidence" value="ECO:0007669"/>
    <property type="project" value="UniProtKB-KW"/>
</dbReference>
<keyword evidence="5" id="KW-0800">Toxin</keyword>
<sequence length="134" mass="14469">MFVDAAAIIAILSDEQEAARCAEAIASAETRSTSPIAVWEAAMALANPRKFGIAPTQAAGLVRRFMDERGIDLIDLPPADEVALLAVEAAERFGSGRRRLNLGDCFHYACAKHHGIPILSTADEFRFTDLEVVL</sequence>
<dbReference type="STRING" id="1670800.BSQ44_03205"/>
<evidence type="ECO:0000259" key="6">
    <source>
        <dbReference type="Pfam" id="PF01850"/>
    </source>
</evidence>
<name>A0A1L3SMB0_9HYPH</name>
<dbReference type="EMBL" id="CP018171">
    <property type="protein sequence ID" value="APH70501.1"/>
    <property type="molecule type" value="Genomic_DNA"/>
</dbReference>
<feature type="domain" description="PIN" evidence="6">
    <location>
        <begin position="1"/>
        <end position="124"/>
    </location>
</feature>
<dbReference type="OrthoDB" id="32625at2"/>
<dbReference type="Gene3D" id="3.40.50.1010">
    <property type="entry name" value="5'-nuclease"/>
    <property type="match status" value="1"/>
</dbReference>
<organism evidence="7 8">
    <name type="scientific">Aquibium oceanicum</name>
    <dbReference type="NCBI Taxonomy" id="1670800"/>
    <lineage>
        <taxon>Bacteria</taxon>
        <taxon>Pseudomonadati</taxon>
        <taxon>Pseudomonadota</taxon>
        <taxon>Alphaproteobacteria</taxon>
        <taxon>Hyphomicrobiales</taxon>
        <taxon>Phyllobacteriaceae</taxon>
        <taxon>Aquibium</taxon>
    </lineage>
</organism>
<accession>A0A1L3SMB0</accession>
<feature type="binding site" evidence="5">
    <location>
        <position position="4"/>
    </location>
    <ligand>
        <name>Mg(2+)</name>
        <dbReference type="ChEBI" id="CHEBI:18420"/>
    </ligand>
</feature>
<feature type="binding site" evidence="5">
    <location>
        <position position="104"/>
    </location>
    <ligand>
        <name>Mg(2+)</name>
        <dbReference type="ChEBI" id="CHEBI:18420"/>
    </ligand>
</feature>
<keyword evidence="3 5" id="KW-0479">Metal-binding</keyword>
<reference evidence="8" key="1">
    <citation type="submission" date="2016-11" db="EMBL/GenBank/DDBJ databases">
        <title>Mesorhizobium oceanicum sp. nov., isolated from deep seawater in South China Sea.</title>
        <authorList>
            <person name="Fu G.-Y."/>
        </authorList>
    </citation>
    <scope>NUCLEOTIDE SEQUENCE [LARGE SCALE GENOMIC DNA]</scope>
    <source>
        <strain evidence="8">B7</strain>
    </source>
</reference>
<comment type="similarity">
    <text evidence="5">Belongs to the PINc/VapC protein family.</text>
</comment>
<dbReference type="GO" id="GO:0090729">
    <property type="term" value="F:toxin activity"/>
    <property type="evidence" value="ECO:0007669"/>
    <property type="project" value="UniProtKB-KW"/>
</dbReference>
<keyword evidence="1 5" id="KW-1277">Toxin-antitoxin system</keyword>
<dbReference type="SUPFAM" id="SSF88723">
    <property type="entry name" value="PIN domain-like"/>
    <property type="match status" value="1"/>
</dbReference>
<dbReference type="KEGG" id="meso:BSQ44_03205"/>